<organism evidence="2 3">
    <name type="scientific">Suillus luteus UH-Slu-Lm8-n1</name>
    <dbReference type="NCBI Taxonomy" id="930992"/>
    <lineage>
        <taxon>Eukaryota</taxon>
        <taxon>Fungi</taxon>
        <taxon>Dikarya</taxon>
        <taxon>Basidiomycota</taxon>
        <taxon>Agaricomycotina</taxon>
        <taxon>Agaricomycetes</taxon>
        <taxon>Agaricomycetidae</taxon>
        <taxon>Boletales</taxon>
        <taxon>Suillineae</taxon>
        <taxon>Suillaceae</taxon>
        <taxon>Suillus</taxon>
    </lineage>
</organism>
<evidence type="ECO:0000259" key="1">
    <source>
        <dbReference type="Pfam" id="PF17667"/>
    </source>
</evidence>
<dbReference type="AlphaFoldDB" id="A0A0D0AVU2"/>
<feature type="non-terminal residue" evidence="2">
    <location>
        <position position="423"/>
    </location>
</feature>
<feature type="domain" description="Fungal-type protein kinase" evidence="1">
    <location>
        <begin position="4"/>
        <end position="312"/>
    </location>
</feature>
<dbReference type="HOGENOM" id="CLU_045218_2_0_1"/>
<protein>
    <recommendedName>
        <fullName evidence="1">Fungal-type protein kinase domain-containing protein</fullName>
    </recommendedName>
</protein>
<evidence type="ECO:0000313" key="2">
    <source>
        <dbReference type="EMBL" id="KIK35988.1"/>
    </source>
</evidence>
<gene>
    <name evidence="2" type="ORF">CY34DRAFT_95210</name>
</gene>
<proteinExistence type="predicted"/>
<dbReference type="EMBL" id="KN835571">
    <property type="protein sequence ID" value="KIK35988.1"/>
    <property type="molecule type" value="Genomic_DNA"/>
</dbReference>
<keyword evidence="3" id="KW-1185">Reference proteome</keyword>
<dbReference type="PANTHER" id="PTHR38248">
    <property type="entry name" value="FUNK1 6"/>
    <property type="match status" value="1"/>
</dbReference>
<dbReference type="Gene3D" id="1.10.510.10">
    <property type="entry name" value="Transferase(Phosphotransferase) domain 1"/>
    <property type="match status" value="1"/>
</dbReference>
<reference evidence="3" key="2">
    <citation type="submission" date="2015-01" db="EMBL/GenBank/DDBJ databases">
        <title>Evolutionary Origins and Diversification of the Mycorrhizal Mutualists.</title>
        <authorList>
            <consortium name="DOE Joint Genome Institute"/>
            <consortium name="Mycorrhizal Genomics Consortium"/>
            <person name="Kohler A."/>
            <person name="Kuo A."/>
            <person name="Nagy L.G."/>
            <person name="Floudas D."/>
            <person name="Copeland A."/>
            <person name="Barry K.W."/>
            <person name="Cichocki N."/>
            <person name="Veneault-Fourrey C."/>
            <person name="LaButti K."/>
            <person name="Lindquist E.A."/>
            <person name="Lipzen A."/>
            <person name="Lundell T."/>
            <person name="Morin E."/>
            <person name="Murat C."/>
            <person name="Riley R."/>
            <person name="Ohm R."/>
            <person name="Sun H."/>
            <person name="Tunlid A."/>
            <person name="Henrissat B."/>
            <person name="Grigoriev I.V."/>
            <person name="Hibbett D.S."/>
            <person name="Martin F."/>
        </authorList>
    </citation>
    <scope>NUCLEOTIDE SEQUENCE [LARGE SCALE GENOMIC DNA]</scope>
    <source>
        <strain evidence="3">UH-Slu-Lm8-n1</strain>
    </source>
</reference>
<dbReference type="InterPro" id="IPR040976">
    <property type="entry name" value="Pkinase_fungal"/>
</dbReference>
<dbReference type="SUPFAM" id="SSF56112">
    <property type="entry name" value="Protein kinase-like (PK-like)"/>
    <property type="match status" value="1"/>
</dbReference>
<reference evidence="2 3" key="1">
    <citation type="submission" date="2014-04" db="EMBL/GenBank/DDBJ databases">
        <authorList>
            <consortium name="DOE Joint Genome Institute"/>
            <person name="Kuo A."/>
            <person name="Ruytinx J."/>
            <person name="Rineau F."/>
            <person name="Colpaert J."/>
            <person name="Kohler A."/>
            <person name="Nagy L.G."/>
            <person name="Floudas D."/>
            <person name="Copeland A."/>
            <person name="Barry K.W."/>
            <person name="Cichocki N."/>
            <person name="Veneault-Fourrey C."/>
            <person name="LaButti K."/>
            <person name="Lindquist E.A."/>
            <person name="Lipzen A."/>
            <person name="Lundell T."/>
            <person name="Morin E."/>
            <person name="Murat C."/>
            <person name="Sun H."/>
            <person name="Tunlid A."/>
            <person name="Henrissat B."/>
            <person name="Grigoriev I.V."/>
            <person name="Hibbett D.S."/>
            <person name="Martin F."/>
            <person name="Nordberg H.P."/>
            <person name="Cantor M.N."/>
            <person name="Hua S.X."/>
        </authorList>
    </citation>
    <scope>NUCLEOTIDE SEQUENCE [LARGE SCALE GENOMIC DNA]</scope>
    <source>
        <strain evidence="2 3">UH-Slu-Lm8-n1</strain>
    </source>
</reference>
<dbReference type="Proteomes" id="UP000054485">
    <property type="component" value="Unassembled WGS sequence"/>
</dbReference>
<evidence type="ECO:0000313" key="3">
    <source>
        <dbReference type="Proteomes" id="UP000054485"/>
    </source>
</evidence>
<name>A0A0D0AVU2_9AGAM</name>
<dbReference type="Pfam" id="PF17667">
    <property type="entry name" value="Pkinase_fungal"/>
    <property type="match status" value="1"/>
</dbReference>
<dbReference type="InParanoid" id="A0A0D0AVU2"/>
<dbReference type="PANTHER" id="PTHR38248:SF2">
    <property type="entry name" value="FUNK1 11"/>
    <property type="match status" value="1"/>
</dbReference>
<sequence>LVLDDIIYTWYFDRQGAIQCSGINFVQDLPRFMVLLLVMQRMPYAKWGHHTLPELVSSGEIQVHDEKLGGVVDLKFNLESGKRTTHFGLRGRATTVFPVDSMALSALVPQLPHDNPHNPTDKLVAKLYWPEEERESEADILQKVYEIAKNDKEGKVKLHVPEMVWSHKFEDTSTANIRRALGIDDAKKGRRVFYMIVFRKLDPIMNLNGKEFLKAWWQTVECHYVLWKNGVHHRDISPSNLMVYKTSDGRWIGVLNDFDLSSTQDTPLGQERTGTVPFMALHLLTKKGINGQVKHTYQHNAESFIWVLTWVCICYEDGAYIGKDTELHDWLRTDALGCQEKKSNFLTIGRKVIRPSSSHRGIWKTAQSCLRAVAKHYLLEEESEVEDESEVEEEFEVEPVLEDEPEDVFDSWLGNNVPGIIKL</sequence>
<feature type="non-terminal residue" evidence="2">
    <location>
        <position position="1"/>
    </location>
</feature>
<accession>A0A0D0AVU2</accession>
<dbReference type="OrthoDB" id="5584477at2759"/>
<dbReference type="InterPro" id="IPR011009">
    <property type="entry name" value="Kinase-like_dom_sf"/>
</dbReference>